<protein>
    <submittedName>
        <fullName evidence="1">Uncharacterized protein</fullName>
    </submittedName>
</protein>
<reference evidence="1 2" key="1">
    <citation type="submission" date="2024-01" db="EMBL/GenBank/DDBJ databases">
        <title>The complete chloroplast genome sequence of Lithospermum erythrorhizon: insights into the phylogenetic relationship among Boraginaceae species and the maternal lineages of purple gromwells.</title>
        <authorList>
            <person name="Okada T."/>
            <person name="Watanabe K."/>
        </authorList>
    </citation>
    <scope>NUCLEOTIDE SEQUENCE [LARGE SCALE GENOMIC DNA]</scope>
</reference>
<name>A0AAV3PY31_LITER</name>
<dbReference type="AlphaFoldDB" id="A0AAV3PY31"/>
<dbReference type="Proteomes" id="UP001454036">
    <property type="component" value="Unassembled WGS sequence"/>
</dbReference>
<organism evidence="1 2">
    <name type="scientific">Lithospermum erythrorhizon</name>
    <name type="common">Purple gromwell</name>
    <name type="synonym">Lithospermum officinale var. erythrorhizon</name>
    <dbReference type="NCBI Taxonomy" id="34254"/>
    <lineage>
        <taxon>Eukaryota</taxon>
        <taxon>Viridiplantae</taxon>
        <taxon>Streptophyta</taxon>
        <taxon>Embryophyta</taxon>
        <taxon>Tracheophyta</taxon>
        <taxon>Spermatophyta</taxon>
        <taxon>Magnoliopsida</taxon>
        <taxon>eudicotyledons</taxon>
        <taxon>Gunneridae</taxon>
        <taxon>Pentapetalae</taxon>
        <taxon>asterids</taxon>
        <taxon>lamiids</taxon>
        <taxon>Boraginales</taxon>
        <taxon>Boraginaceae</taxon>
        <taxon>Boraginoideae</taxon>
        <taxon>Lithospermeae</taxon>
        <taxon>Lithospermum</taxon>
    </lineage>
</organism>
<keyword evidence="2" id="KW-1185">Reference proteome</keyword>
<accession>A0AAV3PY31</accession>
<evidence type="ECO:0000313" key="2">
    <source>
        <dbReference type="Proteomes" id="UP001454036"/>
    </source>
</evidence>
<dbReference type="EMBL" id="BAABME010002903">
    <property type="protein sequence ID" value="GAA0156580.1"/>
    <property type="molecule type" value="Genomic_DNA"/>
</dbReference>
<proteinExistence type="predicted"/>
<comment type="caution">
    <text evidence="1">The sequence shown here is derived from an EMBL/GenBank/DDBJ whole genome shotgun (WGS) entry which is preliminary data.</text>
</comment>
<sequence length="126" mass="14385">MGVLLTDPIFATRLVRMKAALEDFFSWVDLLADWHEELHQSHLCHLGDLRTTLTQTEYLHARDQARLESFSCKVTGNERLMRSYRNTPPSYDAFCVAVGYLQESIVHALKLRQGHKASGQDALVLL</sequence>
<gene>
    <name evidence="1" type="ORF">LIER_14048</name>
</gene>
<evidence type="ECO:0000313" key="1">
    <source>
        <dbReference type="EMBL" id="GAA0156580.1"/>
    </source>
</evidence>